<proteinExistence type="predicted"/>
<evidence type="ECO:0000313" key="2">
    <source>
        <dbReference type="EMBL" id="MDA0140677.1"/>
    </source>
</evidence>
<name>A0ABT4RQ30_9ACTN</name>
<feature type="transmembrane region" description="Helical" evidence="1">
    <location>
        <begin position="36"/>
        <end position="55"/>
    </location>
</feature>
<keyword evidence="1" id="KW-0812">Transmembrane</keyword>
<organism evidence="2 3">
    <name type="scientific">Solirubrobacter deserti</name>
    <dbReference type="NCBI Taxonomy" id="2282478"/>
    <lineage>
        <taxon>Bacteria</taxon>
        <taxon>Bacillati</taxon>
        <taxon>Actinomycetota</taxon>
        <taxon>Thermoleophilia</taxon>
        <taxon>Solirubrobacterales</taxon>
        <taxon>Solirubrobacteraceae</taxon>
        <taxon>Solirubrobacter</taxon>
    </lineage>
</organism>
<gene>
    <name evidence="2" type="ORF">OJ962_24480</name>
</gene>
<feature type="transmembrane region" description="Helical" evidence="1">
    <location>
        <begin position="61"/>
        <end position="83"/>
    </location>
</feature>
<accession>A0ABT4RQ30</accession>
<feature type="transmembrane region" description="Helical" evidence="1">
    <location>
        <begin position="141"/>
        <end position="165"/>
    </location>
</feature>
<keyword evidence="3" id="KW-1185">Reference proteome</keyword>
<reference evidence="2" key="1">
    <citation type="submission" date="2022-10" db="EMBL/GenBank/DDBJ databases">
        <title>The WGS of Solirubrobacter sp. CPCC 204708.</title>
        <authorList>
            <person name="Jiang Z."/>
        </authorList>
    </citation>
    <scope>NUCLEOTIDE SEQUENCE</scope>
    <source>
        <strain evidence="2">CPCC 204708</strain>
    </source>
</reference>
<protein>
    <submittedName>
        <fullName evidence="2">Uncharacterized protein</fullName>
    </submittedName>
</protein>
<feature type="transmembrane region" description="Helical" evidence="1">
    <location>
        <begin position="171"/>
        <end position="190"/>
    </location>
</feature>
<evidence type="ECO:0000313" key="3">
    <source>
        <dbReference type="Proteomes" id="UP001147700"/>
    </source>
</evidence>
<keyword evidence="1" id="KW-1133">Transmembrane helix</keyword>
<comment type="caution">
    <text evidence="2">The sequence shown here is derived from an EMBL/GenBank/DDBJ whole genome shotgun (WGS) entry which is preliminary data.</text>
</comment>
<keyword evidence="1" id="KW-0472">Membrane</keyword>
<sequence>MTEGPDRQELLAVLTTEHFTLQGARSQTMSESASRTALFIGAVSSTLVALGFIGQASEVGAAFNVFALTVLPTLYLLGAFTFIRLVECSADFRYGLAINRIRGYYRQVAGDQANLLLLSGHDDGRGVFENMGLPAEGRSQLFSFATVVAIINSVIGGSAIAVAAGTIGAPLGASAAVGGLVAIVSVLGWVRLAARVLNRRTGGIEPMFPS</sequence>
<dbReference type="EMBL" id="JAPCID010000043">
    <property type="protein sequence ID" value="MDA0140677.1"/>
    <property type="molecule type" value="Genomic_DNA"/>
</dbReference>
<evidence type="ECO:0000256" key="1">
    <source>
        <dbReference type="SAM" id="Phobius"/>
    </source>
</evidence>
<dbReference type="Proteomes" id="UP001147700">
    <property type="component" value="Unassembled WGS sequence"/>
</dbReference>
<dbReference type="RefSeq" id="WP_202958264.1">
    <property type="nucleotide sequence ID" value="NZ_JAPCID010000043.1"/>
</dbReference>